<dbReference type="RefSeq" id="WP_223659501.1">
    <property type="nucleotide sequence ID" value="NZ_BLAG01000004.1"/>
</dbReference>
<dbReference type="AlphaFoldDB" id="A0A5J4L270"/>
<accession>A0A5J4L270</accession>
<keyword evidence="3" id="KW-1185">Reference proteome</keyword>
<sequence length="93" mass="9426">MRVEDLDLVRVLVPAGARSGDGEPAVGQAVQVRRAGPHGAQLGEFDVAARMDGDDQGVEGQDIAAGTRSAFGKQPVGGAEDVDGTGQDVAVVE</sequence>
<evidence type="ECO:0000256" key="1">
    <source>
        <dbReference type="SAM" id="MobiDB-lite"/>
    </source>
</evidence>
<evidence type="ECO:0000313" key="3">
    <source>
        <dbReference type="Proteomes" id="UP000325598"/>
    </source>
</evidence>
<reference evidence="2 3" key="1">
    <citation type="submission" date="2019-10" db="EMBL/GenBank/DDBJ databases">
        <title>Whole genome shotgun sequence of Streptomyces angustmyceticus NBRC 3934.</title>
        <authorList>
            <person name="Hosoyama A."/>
            <person name="Ichikawa N."/>
            <person name="Kimura A."/>
            <person name="Kitahashi Y."/>
            <person name="Komaki H."/>
            <person name="Uohara A."/>
        </authorList>
    </citation>
    <scope>NUCLEOTIDE SEQUENCE [LARGE SCALE GENOMIC DNA]</scope>
    <source>
        <strain evidence="2 3">NBRC 3934</strain>
    </source>
</reference>
<name>A0A5J4L270_9ACTN</name>
<dbReference type="GeneID" id="96749172"/>
<dbReference type="EMBL" id="BLAG01000004">
    <property type="protein sequence ID" value="GES28457.1"/>
    <property type="molecule type" value="Genomic_DNA"/>
</dbReference>
<protein>
    <submittedName>
        <fullName evidence="2">Uncharacterized protein</fullName>
    </submittedName>
</protein>
<organism evidence="2 3">
    <name type="scientific">Streptomyces angustmyceticus</name>
    <dbReference type="NCBI Taxonomy" id="285578"/>
    <lineage>
        <taxon>Bacteria</taxon>
        <taxon>Bacillati</taxon>
        <taxon>Actinomycetota</taxon>
        <taxon>Actinomycetes</taxon>
        <taxon>Kitasatosporales</taxon>
        <taxon>Streptomycetaceae</taxon>
        <taxon>Streptomyces</taxon>
    </lineage>
</organism>
<comment type="caution">
    <text evidence="2">The sequence shown here is derived from an EMBL/GenBank/DDBJ whole genome shotgun (WGS) entry which is preliminary data.</text>
</comment>
<evidence type="ECO:0000313" key="2">
    <source>
        <dbReference type="EMBL" id="GES28457.1"/>
    </source>
</evidence>
<feature type="region of interest" description="Disordered" evidence="1">
    <location>
        <begin position="69"/>
        <end position="93"/>
    </location>
</feature>
<proteinExistence type="predicted"/>
<dbReference type="Proteomes" id="UP000325598">
    <property type="component" value="Unassembled WGS sequence"/>
</dbReference>
<gene>
    <name evidence="2" type="ORF">San01_09440</name>
</gene>